<evidence type="ECO:0000313" key="1">
    <source>
        <dbReference type="EMBL" id="OGL97853.1"/>
    </source>
</evidence>
<name>A0A1F7W4W0_9BACT</name>
<gene>
    <name evidence="1" type="ORF">A2304_04705</name>
</gene>
<dbReference type="InterPro" id="IPR041374">
    <property type="entry name" value="BaeRF_family12"/>
</dbReference>
<dbReference type="Pfam" id="PF18856">
    <property type="entry name" value="baeRF_family12"/>
    <property type="match status" value="1"/>
</dbReference>
<evidence type="ECO:0000313" key="2">
    <source>
        <dbReference type="Proteomes" id="UP000176501"/>
    </source>
</evidence>
<protein>
    <recommendedName>
        <fullName evidence="3">Host attachment protein</fullName>
    </recommendedName>
</protein>
<accession>A0A1F7W4W0</accession>
<organism evidence="1 2">
    <name type="scientific">Candidatus Uhrbacteria bacterium RIFOXYB2_FULL_57_15</name>
    <dbReference type="NCBI Taxonomy" id="1802422"/>
    <lineage>
        <taxon>Bacteria</taxon>
        <taxon>Candidatus Uhriibacteriota</taxon>
    </lineage>
</organism>
<evidence type="ECO:0008006" key="3">
    <source>
        <dbReference type="Google" id="ProtNLM"/>
    </source>
</evidence>
<dbReference type="Proteomes" id="UP000176501">
    <property type="component" value="Unassembled WGS sequence"/>
</dbReference>
<dbReference type="AlphaFoldDB" id="A0A1F7W4W0"/>
<proteinExistence type="predicted"/>
<reference evidence="1 2" key="1">
    <citation type="journal article" date="2016" name="Nat. Commun.">
        <title>Thousands of microbial genomes shed light on interconnected biogeochemical processes in an aquifer system.</title>
        <authorList>
            <person name="Anantharaman K."/>
            <person name="Brown C.T."/>
            <person name="Hug L.A."/>
            <person name="Sharon I."/>
            <person name="Castelle C.J."/>
            <person name="Probst A.J."/>
            <person name="Thomas B.C."/>
            <person name="Singh A."/>
            <person name="Wilkins M.J."/>
            <person name="Karaoz U."/>
            <person name="Brodie E.L."/>
            <person name="Williams K.H."/>
            <person name="Hubbard S.S."/>
            <person name="Banfield J.F."/>
        </authorList>
    </citation>
    <scope>NUCLEOTIDE SEQUENCE [LARGE SCALE GENOMIC DNA]</scope>
</reference>
<dbReference type="EMBL" id="MGFE01000028">
    <property type="protein sequence ID" value="OGL97853.1"/>
    <property type="molecule type" value="Genomic_DNA"/>
</dbReference>
<sequence length="146" mass="16740">MQLPQEFQAFERPTLIVVTDNVQAKLYRALGHEVSLVHTISTKADVLEGERVEIMTGSGDVRSGEPEDDRKEWSREKLYDQLSEELMRRLKAGEFESLAVCVPEEHMNELKESLHVDLLKIADAWVRKNLANDDLLDIVIHVQESE</sequence>
<comment type="caution">
    <text evidence="1">The sequence shown here is derived from an EMBL/GenBank/DDBJ whole genome shotgun (WGS) entry which is preliminary data.</text>
</comment>